<protein>
    <recommendedName>
        <fullName evidence="3">Outer membrane protein beta-barrel domain-containing protein</fullName>
    </recommendedName>
</protein>
<reference evidence="1 2" key="1">
    <citation type="journal article" date="2014" name="Genome Announc.">
        <title>Draft Genome Sequences of Marine Flavobacterium Algibacter lectus Strains SS8 and NR4.</title>
        <authorList>
            <person name="Takatani N."/>
            <person name="Nakanishi M."/>
            <person name="Meirelles P."/>
            <person name="Mino S."/>
            <person name="Suda W."/>
            <person name="Oshima K."/>
            <person name="Hattori M."/>
            <person name="Ohkuma M."/>
            <person name="Hosokawa M."/>
            <person name="Miyashita K."/>
            <person name="Thompson F.L."/>
            <person name="Niwa A."/>
            <person name="Sawabe T."/>
            <person name="Sawabe T."/>
        </authorList>
    </citation>
    <scope>NUCLEOTIDE SEQUENCE [LARGE SCALE GENOMIC DNA]</scope>
    <source>
        <strain evidence="2">JCM19274</strain>
    </source>
</reference>
<accession>A0A090WR14</accession>
<dbReference type="Proteomes" id="UP000029643">
    <property type="component" value="Unassembled WGS sequence"/>
</dbReference>
<comment type="caution">
    <text evidence="1">The sequence shown here is derived from an EMBL/GenBank/DDBJ whole genome shotgun (WGS) entry which is preliminary data.</text>
</comment>
<proteinExistence type="predicted"/>
<sequence>MKNILLVLSFLFILNLGYSQNSEFKKNEISVGLINLAESPKNQDILFENSYYFVPFSHLTFKRFLNEQNAIRFTYYRPINKSNEKPFDNWNDNSDYKEQVFKLGYEYIFKQKTITPYLALDISYLKSKSSRFSGGGITGLYNETESKINGIGLSPTVGIQYKIHNNVFIGLESNFTIFNLKEEKTSSQWSEVDPELNEPETTETDHAVDYVFNPFVFLVKVKF</sequence>
<evidence type="ECO:0000313" key="2">
    <source>
        <dbReference type="Proteomes" id="UP000029643"/>
    </source>
</evidence>
<dbReference type="SUPFAM" id="SSF56925">
    <property type="entry name" value="OMPA-like"/>
    <property type="match status" value="1"/>
</dbReference>
<gene>
    <name evidence="1" type="ORF">JCM19274_2033</name>
</gene>
<dbReference type="AlphaFoldDB" id="A0A090WR14"/>
<dbReference type="InterPro" id="IPR011250">
    <property type="entry name" value="OMP/PagP_B-barrel"/>
</dbReference>
<evidence type="ECO:0000313" key="1">
    <source>
        <dbReference type="EMBL" id="GAL79525.1"/>
    </source>
</evidence>
<name>A0A090WR14_9FLAO</name>
<evidence type="ECO:0008006" key="3">
    <source>
        <dbReference type="Google" id="ProtNLM"/>
    </source>
</evidence>
<organism evidence="1 2">
    <name type="scientific">Algibacter lectus</name>
    <dbReference type="NCBI Taxonomy" id="221126"/>
    <lineage>
        <taxon>Bacteria</taxon>
        <taxon>Pseudomonadati</taxon>
        <taxon>Bacteroidota</taxon>
        <taxon>Flavobacteriia</taxon>
        <taxon>Flavobacteriales</taxon>
        <taxon>Flavobacteriaceae</taxon>
        <taxon>Algibacter</taxon>
    </lineage>
</organism>
<dbReference type="EMBL" id="BBNU01000006">
    <property type="protein sequence ID" value="GAL79525.1"/>
    <property type="molecule type" value="Genomic_DNA"/>
</dbReference>
<dbReference type="RefSeq" id="WP_042497417.1">
    <property type="nucleotide sequence ID" value="NZ_BBNU01000006.1"/>
</dbReference>
<dbReference type="Gene3D" id="2.40.160.20">
    <property type="match status" value="1"/>
</dbReference>